<dbReference type="AlphaFoldDB" id="A0A9N9AGI1"/>
<reference evidence="1" key="1">
    <citation type="submission" date="2021-06" db="EMBL/GenBank/DDBJ databases">
        <authorList>
            <person name="Kallberg Y."/>
            <person name="Tangrot J."/>
            <person name="Rosling A."/>
        </authorList>
    </citation>
    <scope>NUCLEOTIDE SEQUENCE</scope>
    <source>
        <strain evidence="1">MT106</strain>
    </source>
</reference>
<comment type="caution">
    <text evidence="1">The sequence shown here is derived from an EMBL/GenBank/DDBJ whole genome shotgun (WGS) entry which is preliminary data.</text>
</comment>
<organism evidence="1 2">
    <name type="scientific">Ambispora gerdemannii</name>
    <dbReference type="NCBI Taxonomy" id="144530"/>
    <lineage>
        <taxon>Eukaryota</taxon>
        <taxon>Fungi</taxon>
        <taxon>Fungi incertae sedis</taxon>
        <taxon>Mucoromycota</taxon>
        <taxon>Glomeromycotina</taxon>
        <taxon>Glomeromycetes</taxon>
        <taxon>Archaeosporales</taxon>
        <taxon>Ambisporaceae</taxon>
        <taxon>Ambispora</taxon>
    </lineage>
</organism>
<gene>
    <name evidence="1" type="ORF">AGERDE_LOCUS5647</name>
</gene>
<sequence>MPYLQKTQLLQHDQIVEDPSLVQVSSRWFGTSYALCTSSLVMGAMSSIL</sequence>
<dbReference type="Proteomes" id="UP000789831">
    <property type="component" value="Unassembled WGS sequence"/>
</dbReference>
<keyword evidence="2" id="KW-1185">Reference proteome</keyword>
<proteinExistence type="predicted"/>
<protein>
    <submittedName>
        <fullName evidence="1">2652_t:CDS:1</fullName>
    </submittedName>
</protein>
<evidence type="ECO:0000313" key="2">
    <source>
        <dbReference type="Proteomes" id="UP000789831"/>
    </source>
</evidence>
<dbReference type="EMBL" id="CAJVPL010000787">
    <property type="protein sequence ID" value="CAG8529631.1"/>
    <property type="molecule type" value="Genomic_DNA"/>
</dbReference>
<name>A0A9N9AGI1_9GLOM</name>
<accession>A0A9N9AGI1</accession>
<evidence type="ECO:0000313" key="1">
    <source>
        <dbReference type="EMBL" id="CAG8529631.1"/>
    </source>
</evidence>